<reference evidence="1" key="1">
    <citation type="journal article" date="2019" name="Sci. Rep.">
        <title>Draft genome of Tanacetum cinerariifolium, the natural source of mosquito coil.</title>
        <authorList>
            <person name="Yamashiro T."/>
            <person name="Shiraishi A."/>
            <person name="Satake H."/>
            <person name="Nakayama K."/>
        </authorList>
    </citation>
    <scope>NUCLEOTIDE SEQUENCE</scope>
</reference>
<gene>
    <name evidence="1" type="ORF">Tci_931702</name>
</gene>
<feature type="non-terminal residue" evidence="1">
    <location>
        <position position="1"/>
    </location>
</feature>
<protein>
    <submittedName>
        <fullName evidence="1">Uncharacterized protein</fullName>
    </submittedName>
</protein>
<dbReference type="EMBL" id="BKCJ011868626">
    <property type="protein sequence ID" value="GFD59733.1"/>
    <property type="molecule type" value="Genomic_DNA"/>
</dbReference>
<proteinExistence type="predicted"/>
<comment type="caution">
    <text evidence="1">The sequence shown here is derived from an EMBL/GenBank/DDBJ whole genome shotgun (WGS) entry which is preliminary data.</text>
</comment>
<organism evidence="1">
    <name type="scientific">Tanacetum cinerariifolium</name>
    <name type="common">Dalmatian daisy</name>
    <name type="synonym">Chrysanthemum cinerariifolium</name>
    <dbReference type="NCBI Taxonomy" id="118510"/>
    <lineage>
        <taxon>Eukaryota</taxon>
        <taxon>Viridiplantae</taxon>
        <taxon>Streptophyta</taxon>
        <taxon>Embryophyta</taxon>
        <taxon>Tracheophyta</taxon>
        <taxon>Spermatophyta</taxon>
        <taxon>Magnoliopsida</taxon>
        <taxon>eudicotyledons</taxon>
        <taxon>Gunneridae</taxon>
        <taxon>Pentapetalae</taxon>
        <taxon>asterids</taxon>
        <taxon>campanulids</taxon>
        <taxon>Asterales</taxon>
        <taxon>Asteraceae</taxon>
        <taxon>Asteroideae</taxon>
        <taxon>Anthemideae</taxon>
        <taxon>Anthemidinae</taxon>
        <taxon>Tanacetum</taxon>
    </lineage>
</organism>
<accession>A0A699XKJ8</accession>
<evidence type="ECO:0000313" key="1">
    <source>
        <dbReference type="EMBL" id="GFD59733.1"/>
    </source>
</evidence>
<sequence>TTPNSGANTEPISSRKFWYCANGAKQAINVQRTPMANARCSTLAFNRIPLETAAE</sequence>
<dbReference type="AlphaFoldDB" id="A0A699XKJ8"/>
<name>A0A699XKJ8_TANCI</name>